<dbReference type="Gene3D" id="1.20.58.70">
    <property type="match status" value="1"/>
</dbReference>
<gene>
    <name evidence="7" type="primary">SYP121</name>
    <name evidence="7" type="ORF">KSP40_PGU015367</name>
</gene>
<protein>
    <submittedName>
        <fullName evidence="7">Syntaxin-121</fullName>
    </submittedName>
</protein>
<dbReference type="Pfam" id="PF00804">
    <property type="entry name" value="Syntaxin"/>
    <property type="match status" value="1"/>
</dbReference>
<dbReference type="Gene3D" id="1.20.5.110">
    <property type="match status" value="1"/>
</dbReference>
<dbReference type="InterPro" id="IPR006011">
    <property type="entry name" value="Syntaxin_N"/>
</dbReference>
<keyword evidence="2" id="KW-0653">Protein transport</keyword>
<dbReference type="SMART" id="SM00503">
    <property type="entry name" value="SynN"/>
    <property type="match status" value="1"/>
</dbReference>
<evidence type="ECO:0000256" key="4">
    <source>
        <dbReference type="SAM" id="Coils"/>
    </source>
</evidence>
<comment type="similarity">
    <text evidence="1 3">Belongs to the syntaxin family.</text>
</comment>
<dbReference type="EMBL" id="JBBWWR010000014">
    <property type="protein sequence ID" value="KAK8953613.1"/>
    <property type="molecule type" value="Genomic_DNA"/>
</dbReference>
<evidence type="ECO:0000256" key="1">
    <source>
        <dbReference type="ARBA" id="ARBA00009063"/>
    </source>
</evidence>
<feature type="region of interest" description="Disordered" evidence="5">
    <location>
        <begin position="1"/>
        <end position="31"/>
    </location>
</feature>
<dbReference type="PROSITE" id="PS00914">
    <property type="entry name" value="SYNTAXIN"/>
    <property type="match status" value="1"/>
</dbReference>
<evidence type="ECO:0000256" key="3">
    <source>
        <dbReference type="RuleBase" id="RU003858"/>
    </source>
</evidence>
<feature type="domain" description="T-SNARE coiled-coil homology" evidence="6">
    <location>
        <begin position="211"/>
        <end position="273"/>
    </location>
</feature>
<dbReference type="SUPFAM" id="SSF47661">
    <property type="entry name" value="t-snare proteins"/>
    <property type="match status" value="1"/>
</dbReference>
<evidence type="ECO:0000259" key="6">
    <source>
        <dbReference type="PROSITE" id="PS50192"/>
    </source>
</evidence>
<feature type="coiled-coil region" evidence="4">
    <location>
        <begin position="41"/>
        <end position="68"/>
    </location>
</feature>
<keyword evidence="8" id="KW-1185">Reference proteome</keyword>
<dbReference type="CDD" id="cd00179">
    <property type="entry name" value="SynN"/>
    <property type="match status" value="1"/>
</dbReference>
<dbReference type="InterPro" id="IPR045242">
    <property type="entry name" value="Syntaxin"/>
</dbReference>
<sequence length="315" mass="34020">MNNLFSGSWVKDPGSASSIQMTRSSSSGAIGGAASAGGANLDKFFEDVESIKDELKEIERAHRSLHESNEALKTIHSTAAVRDIRSRMDSDVALALKKAKLIKLRLESLDRSNAANRTAPGCGPGTSTDRTRTSVVAGLRKKLRDQMEGFGELRRKAAAEHREAVARRYYAVTGEEADEAAVEAMAAAEEKGEGMLRAAVVGGRGAVEAAVAEMRERRGAAEELERSLVELHQVFLDMAVMVEAQGHQIDDIESQVGRARSFVDRGAQQLHQAKQHQKNSRNQRLAQICNAPARIFGAQSCAPARVTESCPAKIS</sequence>
<dbReference type="InterPro" id="IPR010989">
    <property type="entry name" value="SNARE"/>
</dbReference>
<keyword evidence="2" id="KW-0813">Transport</keyword>
<reference evidence="7 8" key="1">
    <citation type="journal article" date="2022" name="Nat. Plants">
        <title>Genomes of leafy and leafless Platanthera orchids illuminate the evolution of mycoheterotrophy.</title>
        <authorList>
            <person name="Li M.H."/>
            <person name="Liu K.W."/>
            <person name="Li Z."/>
            <person name="Lu H.C."/>
            <person name="Ye Q.L."/>
            <person name="Zhang D."/>
            <person name="Wang J.Y."/>
            <person name="Li Y.F."/>
            <person name="Zhong Z.M."/>
            <person name="Liu X."/>
            <person name="Yu X."/>
            <person name="Liu D.K."/>
            <person name="Tu X.D."/>
            <person name="Liu B."/>
            <person name="Hao Y."/>
            <person name="Liao X.Y."/>
            <person name="Jiang Y.T."/>
            <person name="Sun W.H."/>
            <person name="Chen J."/>
            <person name="Chen Y.Q."/>
            <person name="Ai Y."/>
            <person name="Zhai J.W."/>
            <person name="Wu S.S."/>
            <person name="Zhou Z."/>
            <person name="Hsiao Y.Y."/>
            <person name="Wu W.L."/>
            <person name="Chen Y.Y."/>
            <person name="Lin Y.F."/>
            <person name="Hsu J.L."/>
            <person name="Li C.Y."/>
            <person name="Wang Z.W."/>
            <person name="Zhao X."/>
            <person name="Zhong W.Y."/>
            <person name="Ma X.K."/>
            <person name="Ma L."/>
            <person name="Huang J."/>
            <person name="Chen G.Z."/>
            <person name="Huang M.Z."/>
            <person name="Huang L."/>
            <person name="Peng D.H."/>
            <person name="Luo Y.B."/>
            <person name="Zou S.Q."/>
            <person name="Chen S.P."/>
            <person name="Lan S."/>
            <person name="Tsai W.C."/>
            <person name="Van de Peer Y."/>
            <person name="Liu Z.J."/>
        </authorList>
    </citation>
    <scope>NUCLEOTIDE SEQUENCE [LARGE SCALE GENOMIC DNA]</scope>
    <source>
        <strain evidence="7">Lor288</strain>
    </source>
</reference>
<evidence type="ECO:0000313" key="7">
    <source>
        <dbReference type="EMBL" id="KAK8953613.1"/>
    </source>
</evidence>
<feature type="region of interest" description="Disordered" evidence="5">
    <location>
        <begin position="115"/>
        <end position="134"/>
    </location>
</feature>
<evidence type="ECO:0000256" key="2">
    <source>
        <dbReference type="ARBA" id="ARBA00022927"/>
    </source>
</evidence>
<dbReference type="InterPro" id="IPR006012">
    <property type="entry name" value="Syntaxin/epimorphin_CS"/>
</dbReference>
<dbReference type="PANTHER" id="PTHR19957">
    <property type="entry name" value="SYNTAXIN"/>
    <property type="match status" value="1"/>
</dbReference>
<dbReference type="PROSITE" id="PS50192">
    <property type="entry name" value="T_SNARE"/>
    <property type="match status" value="1"/>
</dbReference>
<dbReference type="PANTHER" id="PTHR19957:SF80">
    <property type="entry name" value="SYNTAXIN-121"/>
    <property type="match status" value="1"/>
</dbReference>
<dbReference type="Proteomes" id="UP001412067">
    <property type="component" value="Unassembled WGS sequence"/>
</dbReference>
<evidence type="ECO:0000313" key="8">
    <source>
        <dbReference type="Proteomes" id="UP001412067"/>
    </source>
</evidence>
<name>A0ABR2LZ10_9ASPA</name>
<comment type="caution">
    <text evidence="7">The sequence shown here is derived from an EMBL/GenBank/DDBJ whole genome shotgun (WGS) entry which is preliminary data.</text>
</comment>
<proteinExistence type="inferred from homology"/>
<dbReference type="Pfam" id="PF05739">
    <property type="entry name" value="SNARE"/>
    <property type="match status" value="1"/>
</dbReference>
<dbReference type="SMART" id="SM00397">
    <property type="entry name" value="t_SNARE"/>
    <property type="match status" value="1"/>
</dbReference>
<dbReference type="InterPro" id="IPR000727">
    <property type="entry name" value="T_SNARE_dom"/>
</dbReference>
<accession>A0ABR2LZ10</accession>
<organism evidence="7 8">
    <name type="scientific">Platanthera guangdongensis</name>
    <dbReference type="NCBI Taxonomy" id="2320717"/>
    <lineage>
        <taxon>Eukaryota</taxon>
        <taxon>Viridiplantae</taxon>
        <taxon>Streptophyta</taxon>
        <taxon>Embryophyta</taxon>
        <taxon>Tracheophyta</taxon>
        <taxon>Spermatophyta</taxon>
        <taxon>Magnoliopsida</taxon>
        <taxon>Liliopsida</taxon>
        <taxon>Asparagales</taxon>
        <taxon>Orchidaceae</taxon>
        <taxon>Orchidoideae</taxon>
        <taxon>Orchideae</taxon>
        <taxon>Orchidinae</taxon>
        <taxon>Platanthera</taxon>
    </lineage>
</organism>
<dbReference type="CDD" id="cd15848">
    <property type="entry name" value="SNARE_syntaxin1-like"/>
    <property type="match status" value="1"/>
</dbReference>
<evidence type="ECO:0000256" key="5">
    <source>
        <dbReference type="SAM" id="MobiDB-lite"/>
    </source>
</evidence>
<keyword evidence="4" id="KW-0175">Coiled coil</keyword>